<sequence length="543" mass="56592">MQQILGAWAGLDPRKRIMVVVTALLVVATLYGMSRLAARPNMALLYAGLDATSAGDVVRALDQQGVAYQVRGDSIYVPMRDRDALRMTLAGDGLPATGGRGYELLDGLSGFGTTSQMFDAAYWRAKEGELARTIVGSPHIAQARVHIANGSSNPFQRSVTPTASIAVVPSGGPISAEQAQALRFLVASAVAGLDIADVAVIDSNGKVIGAAEETVATSAAQDRAEDLREKVLRLVEARVGRGNAVVEVTVDTVTETESIRERRFDPDGRVAISTDTEERSNTSTETNGAVTVASNLPDGDAAGGGSGQAETSETRERINYEVSEVEREVLRSPGAVRRLTIAVLVNNLIVPDEAGAPQSVPREEAELDALRELVASAVGFDAERGDVITLKTMELPALEPEGTTAQGGSLLDLTGVDIMQLAQVGILALVALVLGLFVVRPILAGSAPALASDTMPALPPADGGSDYGSALDGEIDGDSDSFLPPLMGGGMGGMGGMDDGIGGLPSLGGGDDSPADRLRNLIGERQDETIEILRNWLEDEENA</sequence>
<dbReference type="AlphaFoldDB" id="A0A225NN25"/>
<protein>
    <recommendedName>
        <fullName evidence="9">Flagellar M-ring protein</fullName>
    </recommendedName>
</protein>
<comment type="function">
    <text evidence="9">The M ring may be actively involved in energy transduction.</text>
</comment>
<dbReference type="GO" id="GO:0071973">
    <property type="term" value="P:bacterial-type flagellum-dependent cell motility"/>
    <property type="evidence" value="ECO:0007669"/>
    <property type="project" value="InterPro"/>
</dbReference>
<evidence type="ECO:0000256" key="3">
    <source>
        <dbReference type="ARBA" id="ARBA00007971"/>
    </source>
</evidence>
<evidence type="ECO:0000256" key="9">
    <source>
        <dbReference type="PIRNR" id="PIRNR004862"/>
    </source>
</evidence>
<evidence type="ECO:0000256" key="11">
    <source>
        <dbReference type="SAM" id="Phobius"/>
    </source>
</evidence>
<dbReference type="InterPro" id="IPR006182">
    <property type="entry name" value="FliF_N_dom"/>
</dbReference>
<dbReference type="NCBIfam" id="TIGR00206">
    <property type="entry name" value="fliF"/>
    <property type="match status" value="1"/>
</dbReference>
<evidence type="ECO:0000259" key="13">
    <source>
        <dbReference type="Pfam" id="PF08345"/>
    </source>
</evidence>
<keyword evidence="5 11" id="KW-0812">Transmembrane</keyword>
<keyword evidence="7 11" id="KW-0472">Membrane</keyword>
<dbReference type="InterPro" id="IPR000067">
    <property type="entry name" value="FlgMring_FliF"/>
</dbReference>
<dbReference type="GO" id="GO:0003774">
    <property type="term" value="F:cytoskeletal motor activity"/>
    <property type="evidence" value="ECO:0007669"/>
    <property type="project" value="InterPro"/>
</dbReference>
<comment type="caution">
    <text evidence="14">The sequence shown here is derived from an EMBL/GenBank/DDBJ whole genome shotgun (WGS) entry which is preliminary data.</text>
</comment>
<dbReference type="PANTHER" id="PTHR30046">
    <property type="entry name" value="FLAGELLAR M-RING PROTEIN"/>
    <property type="match status" value="1"/>
</dbReference>
<keyword evidence="14" id="KW-0282">Flagellum</keyword>
<evidence type="ECO:0000256" key="10">
    <source>
        <dbReference type="SAM" id="MobiDB-lite"/>
    </source>
</evidence>
<feature type="transmembrane region" description="Helical" evidence="11">
    <location>
        <begin position="418"/>
        <end position="439"/>
    </location>
</feature>
<feature type="domain" description="Flagellar M-ring C-terminal" evidence="13">
    <location>
        <begin position="237"/>
        <end position="394"/>
    </location>
</feature>
<keyword evidence="4" id="KW-1003">Cell membrane</keyword>
<evidence type="ECO:0000256" key="6">
    <source>
        <dbReference type="ARBA" id="ARBA00022989"/>
    </source>
</evidence>
<dbReference type="PRINTS" id="PR01009">
    <property type="entry name" value="FLGMRINGFLIF"/>
</dbReference>
<comment type="similarity">
    <text evidence="3 9">Belongs to the FliF family.</text>
</comment>
<dbReference type="InterPro" id="IPR043427">
    <property type="entry name" value="YscJ/FliF"/>
</dbReference>
<dbReference type="EMBL" id="AQQR01000002">
    <property type="protein sequence ID" value="OWU75845.1"/>
    <property type="molecule type" value="Genomic_DNA"/>
</dbReference>
<dbReference type="Proteomes" id="UP000215377">
    <property type="component" value="Unassembled WGS sequence"/>
</dbReference>
<dbReference type="Pfam" id="PF08345">
    <property type="entry name" value="YscJ_FliF_C"/>
    <property type="match status" value="1"/>
</dbReference>
<organism evidence="14 15">
    <name type="scientific">Marinibacterium profundimaris</name>
    <dbReference type="NCBI Taxonomy" id="1679460"/>
    <lineage>
        <taxon>Bacteria</taxon>
        <taxon>Pseudomonadati</taxon>
        <taxon>Pseudomonadota</taxon>
        <taxon>Alphaproteobacteria</taxon>
        <taxon>Rhodobacterales</taxon>
        <taxon>Paracoccaceae</taxon>
        <taxon>Marinibacterium</taxon>
    </lineage>
</organism>
<keyword evidence="8 9" id="KW-0975">Bacterial flagellum</keyword>
<dbReference type="GO" id="GO:0005886">
    <property type="term" value="C:plasma membrane"/>
    <property type="evidence" value="ECO:0007669"/>
    <property type="project" value="UniProtKB-SubCell"/>
</dbReference>
<evidence type="ECO:0000313" key="14">
    <source>
        <dbReference type="EMBL" id="OWU75845.1"/>
    </source>
</evidence>
<feature type="region of interest" description="Disordered" evidence="10">
    <location>
        <begin position="268"/>
        <end position="317"/>
    </location>
</feature>
<name>A0A225NN25_9RHOB</name>
<gene>
    <name evidence="14" type="ORF">ATO3_06570</name>
</gene>
<reference evidence="14 15" key="1">
    <citation type="submission" date="2013-04" db="EMBL/GenBank/DDBJ databases">
        <title>Oceanicola sp. 22II1-22F33 Genome Sequencing.</title>
        <authorList>
            <person name="Lai Q."/>
            <person name="Li G."/>
            <person name="Shao Z."/>
        </authorList>
    </citation>
    <scope>NUCLEOTIDE SEQUENCE [LARGE SCALE GENOMIC DNA]</scope>
    <source>
        <strain evidence="14 15">22II1-22F33</strain>
    </source>
</reference>
<dbReference type="PANTHER" id="PTHR30046:SF0">
    <property type="entry name" value="FLAGELLAR M-RING PROTEIN"/>
    <property type="match status" value="1"/>
</dbReference>
<evidence type="ECO:0000256" key="2">
    <source>
        <dbReference type="ARBA" id="ARBA00004651"/>
    </source>
</evidence>
<evidence type="ECO:0000256" key="8">
    <source>
        <dbReference type="ARBA" id="ARBA00023143"/>
    </source>
</evidence>
<dbReference type="GO" id="GO:0009431">
    <property type="term" value="C:bacterial-type flagellum basal body, MS ring"/>
    <property type="evidence" value="ECO:0007669"/>
    <property type="project" value="InterPro"/>
</dbReference>
<feature type="domain" description="Flagellar M-ring N-terminal" evidence="12">
    <location>
        <begin position="38"/>
        <end position="208"/>
    </location>
</feature>
<comment type="subcellular location">
    <subcellularLocation>
        <location evidence="1 9">Bacterial flagellum basal body</location>
    </subcellularLocation>
    <subcellularLocation>
        <location evidence="2">Cell membrane</location>
        <topology evidence="2">Multi-pass membrane protein</topology>
    </subcellularLocation>
</comment>
<dbReference type="PIRSF" id="PIRSF004862">
    <property type="entry name" value="FliF"/>
    <property type="match status" value="1"/>
</dbReference>
<accession>A0A225NN25</accession>
<evidence type="ECO:0000256" key="1">
    <source>
        <dbReference type="ARBA" id="ARBA00004117"/>
    </source>
</evidence>
<dbReference type="OrthoDB" id="9807026at2"/>
<evidence type="ECO:0000256" key="7">
    <source>
        <dbReference type="ARBA" id="ARBA00023136"/>
    </source>
</evidence>
<keyword evidence="14" id="KW-0966">Cell projection</keyword>
<keyword evidence="6 11" id="KW-1133">Transmembrane helix</keyword>
<evidence type="ECO:0000256" key="4">
    <source>
        <dbReference type="ARBA" id="ARBA00022475"/>
    </source>
</evidence>
<dbReference type="RefSeq" id="WP_088649027.1">
    <property type="nucleotide sequence ID" value="NZ_AQQR01000002.1"/>
</dbReference>
<dbReference type="Pfam" id="PF01514">
    <property type="entry name" value="YscJ_FliF"/>
    <property type="match status" value="1"/>
</dbReference>
<keyword evidence="15" id="KW-1185">Reference proteome</keyword>
<evidence type="ECO:0000313" key="15">
    <source>
        <dbReference type="Proteomes" id="UP000215377"/>
    </source>
</evidence>
<dbReference type="InterPro" id="IPR013556">
    <property type="entry name" value="Flag_M-ring_C"/>
</dbReference>
<keyword evidence="14" id="KW-0969">Cilium</keyword>
<dbReference type="InterPro" id="IPR045851">
    <property type="entry name" value="AMP-bd_C_sf"/>
</dbReference>
<dbReference type="Gene3D" id="3.30.300.30">
    <property type="match status" value="1"/>
</dbReference>
<evidence type="ECO:0000259" key="12">
    <source>
        <dbReference type="Pfam" id="PF01514"/>
    </source>
</evidence>
<proteinExistence type="inferred from homology"/>
<evidence type="ECO:0000256" key="5">
    <source>
        <dbReference type="ARBA" id="ARBA00022692"/>
    </source>
</evidence>